<dbReference type="Proteomes" id="UP001454036">
    <property type="component" value="Unassembled WGS sequence"/>
</dbReference>
<evidence type="ECO:0000313" key="2">
    <source>
        <dbReference type="EMBL" id="GAA0168435.1"/>
    </source>
</evidence>
<evidence type="ECO:0000313" key="3">
    <source>
        <dbReference type="Proteomes" id="UP001454036"/>
    </source>
</evidence>
<dbReference type="AlphaFoldDB" id="A0AAV3QXX3"/>
<feature type="region of interest" description="Disordered" evidence="1">
    <location>
        <begin position="50"/>
        <end position="69"/>
    </location>
</feature>
<dbReference type="EMBL" id="BAABME010006466">
    <property type="protein sequence ID" value="GAA0168435.1"/>
    <property type="molecule type" value="Genomic_DNA"/>
</dbReference>
<organism evidence="2 3">
    <name type="scientific">Lithospermum erythrorhizon</name>
    <name type="common">Purple gromwell</name>
    <name type="synonym">Lithospermum officinale var. erythrorhizon</name>
    <dbReference type="NCBI Taxonomy" id="34254"/>
    <lineage>
        <taxon>Eukaryota</taxon>
        <taxon>Viridiplantae</taxon>
        <taxon>Streptophyta</taxon>
        <taxon>Embryophyta</taxon>
        <taxon>Tracheophyta</taxon>
        <taxon>Spermatophyta</taxon>
        <taxon>Magnoliopsida</taxon>
        <taxon>eudicotyledons</taxon>
        <taxon>Gunneridae</taxon>
        <taxon>Pentapetalae</taxon>
        <taxon>asterids</taxon>
        <taxon>lamiids</taxon>
        <taxon>Boraginales</taxon>
        <taxon>Boraginaceae</taxon>
        <taxon>Boraginoideae</taxon>
        <taxon>Lithospermeae</taxon>
        <taxon>Lithospermum</taxon>
    </lineage>
</organism>
<reference evidence="2 3" key="1">
    <citation type="submission" date="2024-01" db="EMBL/GenBank/DDBJ databases">
        <title>The complete chloroplast genome sequence of Lithospermum erythrorhizon: insights into the phylogenetic relationship among Boraginaceae species and the maternal lineages of purple gromwells.</title>
        <authorList>
            <person name="Okada T."/>
            <person name="Watanabe K."/>
        </authorList>
    </citation>
    <scope>NUCLEOTIDE SEQUENCE [LARGE SCALE GENOMIC DNA]</scope>
</reference>
<keyword evidence="3" id="KW-1185">Reference proteome</keyword>
<name>A0AAV3QXX3_LITER</name>
<proteinExistence type="predicted"/>
<gene>
    <name evidence="2" type="ORF">LIER_23152</name>
</gene>
<accession>A0AAV3QXX3</accession>
<sequence>MLGVMNFDKEVHVPFIERYGRNERGTDHYLNLLLKKKDLFTIAPGLELASVPSEPGSNSSFDYDWAPEH</sequence>
<protein>
    <submittedName>
        <fullName evidence="2">Uncharacterized protein</fullName>
    </submittedName>
</protein>
<evidence type="ECO:0000256" key="1">
    <source>
        <dbReference type="SAM" id="MobiDB-lite"/>
    </source>
</evidence>
<comment type="caution">
    <text evidence="2">The sequence shown here is derived from an EMBL/GenBank/DDBJ whole genome shotgun (WGS) entry which is preliminary data.</text>
</comment>